<dbReference type="Pfam" id="PF01841">
    <property type="entry name" value="Transglut_core"/>
    <property type="match status" value="1"/>
</dbReference>
<dbReference type="SUPFAM" id="SSF54001">
    <property type="entry name" value="Cysteine proteinases"/>
    <property type="match status" value="1"/>
</dbReference>
<name>A0A3A5M9C5_9MICO</name>
<evidence type="ECO:0000259" key="3">
    <source>
        <dbReference type="SMART" id="SM00460"/>
    </source>
</evidence>
<feature type="transmembrane region" description="Helical" evidence="2">
    <location>
        <begin position="20"/>
        <end position="40"/>
    </location>
</feature>
<dbReference type="Proteomes" id="UP000272015">
    <property type="component" value="Unassembled WGS sequence"/>
</dbReference>
<feature type="compositionally biased region" description="Low complexity" evidence="1">
    <location>
        <begin position="597"/>
        <end position="611"/>
    </location>
</feature>
<feature type="region of interest" description="Disordered" evidence="1">
    <location>
        <begin position="722"/>
        <end position="750"/>
    </location>
</feature>
<dbReference type="InterPro" id="IPR002931">
    <property type="entry name" value="Transglutaminase-like"/>
</dbReference>
<protein>
    <submittedName>
        <fullName evidence="4">Transglutaminase domain-containing protein</fullName>
    </submittedName>
</protein>
<dbReference type="AlphaFoldDB" id="A0A3A5M9C5"/>
<feature type="transmembrane region" description="Helical" evidence="2">
    <location>
        <begin position="166"/>
        <end position="185"/>
    </location>
</feature>
<evidence type="ECO:0000256" key="2">
    <source>
        <dbReference type="SAM" id="Phobius"/>
    </source>
</evidence>
<proteinExistence type="predicted"/>
<dbReference type="PANTHER" id="PTHR42736">
    <property type="entry name" value="PROTEIN-GLUTAMINE GAMMA-GLUTAMYLTRANSFERASE"/>
    <property type="match status" value="1"/>
</dbReference>
<feature type="transmembrane region" description="Helical" evidence="2">
    <location>
        <begin position="141"/>
        <end position="159"/>
    </location>
</feature>
<feature type="transmembrane region" description="Helical" evidence="2">
    <location>
        <begin position="248"/>
        <end position="269"/>
    </location>
</feature>
<keyword evidence="5" id="KW-1185">Reference proteome</keyword>
<dbReference type="SMART" id="SM00460">
    <property type="entry name" value="TGc"/>
    <property type="match status" value="1"/>
</dbReference>
<keyword evidence="2" id="KW-1133">Transmembrane helix</keyword>
<feature type="region of interest" description="Disordered" evidence="1">
    <location>
        <begin position="590"/>
        <end position="622"/>
    </location>
</feature>
<feature type="domain" description="Transglutaminase-like" evidence="3">
    <location>
        <begin position="521"/>
        <end position="591"/>
    </location>
</feature>
<sequence length="822" mass="87438">MSRSTPAARVTAEAPRAFPTQSWIDVAVIGVLSLLGILGLETSFGDYNFLLAGLGGLLVGTAVAIIGFRLRLGVLTAVLAGILAYFLLGTPFTMPAQGLLVVLPSLESTAGLALGAVFGWADIVTLGTPVEAPYYMPVLPYFAAWLVALVSTMLASRWLPGRRRTVWRTSLLLIGPVLLYLAGILMGTDEAYYAALRGVAFAVIALVWIGWRRSGSGLAAASAASIGGAADAPRVDRVGSGRLLRRKLLGTVTLVVGAVLVGSLAGAALTPPPDNRFVLRDEIEPPFDPLQFASPLAGFRMYTKTLADTPLFTVEGLEAGDLLRLASMDSYDGKLWNVAGSSGSSGPGGSGSFRLVGRTIPEPVLATSVQNAEVTLTATGYDDVWLPGIGYPHTVDFDDADSRALAENLRYNASSGTAVFTSGVQPGYEYTIDAELQQTYRDEDLEGVPVAQLTLPTVQNIPDVVVAKADEYVGTTETPIDQLRAIEQALKTQGFLSHGLASDGAPSRAGHGADRIDELFTRSQMLGDQEQYASAMALMARSLNYPARVVMGFAPEVPEGSASVEVTGTNVTAWVEVAFEGIGWIPFFPTPDQTDVPQDQTPKPKTEPQPQVRQPPRADNEADDLLTAVEIDDSTEDEQDQGFELPAWAWAVIFGAGIPLLAFFGPLLVIAALKARRRRRRRTLGAGDRRVAGAWEELTDGYGELGFEVPARLSRRQIAEQLDAQSAAQPAGTRTALLDPPAAPTAGPPNIGLSALARSVDRAVFNGQAVDDAAVTRHWTEALASLAAVRASAGWARRLVARFRIRSTRSPRTGRPNRRGKA</sequence>
<dbReference type="Gene3D" id="3.10.620.30">
    <property type="match status" value="1"/>
</dbReference>
<accession>A0A3A5M9C5</accession>
<dbReference type="PANTHER" id="PTHR42736:SF1">
    <property type="entry name" value="PROTEIN-GLUTAMINE GAMMA-GLUTAMYLTRANSFERASE"/>
    <property type="match status" value="1"/>
</dbReference>
<evidence type="ECO:0000313" key="4">
    <source>
        <dbReference type="EMBL" id="RJT84720.1"/>
    </source>
</evidence>
<evidence type="ECO:0000256" key="1">
    <source>
        <dbReference type="SAM" id="MobiDB-lite"/>
    </source>
</evidence>
<dbReference type="InterPro" id="IPR038765">
    <property type="entry name" value="Papain-like_cys_pep_sf"/>
</dbReference>
<reference evidence="4 5" key="1">
    <citation type="submission" date="2018-09" db="EMBL/GenBank/DDBJ databases">
        <title>Novel species of Cryobacterium.</title>
        <authorList>
            <person name="Liu Q."/>
            <person name="Xin Y.-H."/>
        </authorList>
    </citation>
    <scope>NUCLEOTIDE SEQUENCE [LARGE SCALE GENOMIC DNA]</scope>
    <source>
        <strain evidence="4 5">Hh39</strain>
    </source>
</reference>
<dbReference type="InterPro" id="IPR052901">
    <property type="entry name" value="Bact_TGase-like"/>
</dbReference>
<organism evidence="4 5">
    <name type="scientific">Cryobacterium melibiosiphilum</name>
    <dbReference type="NCBI Taxonomy" id="995039"/>
    <lineage>
        <taxon>Bacteria</taxon>
        <taxon>Bacillati</taxon>
        <taxon>Actinomycetota</taxon>
        <taxon>Actinomycetes</taxon>
        <taxon>Micrococcales</taxon>
        <taxon>Microbacteriaceae</taxon>
        <taxon>Cryobacterium</taxon>
    </lineage>
</organism>
<feature type="transmembrane region" description="Helical" evidence="2">
    <location>
        <begin position="47"/>
        <end position="66"/>
    </location>
</feature>
<feature type="transmembrane region" description="Helical" evidence="2">
    <location>
        <begin position="191"/>
        <end position="211"/>
    </location>
</feature>
<feature type="transmembrane region" description="Helical" evidence="2">
    <location>
        <begin position="72"/>
        <end position="88"/>
    </location>
</feature>
<keyword evidence="2" id="KW-0472">Membrane</keyword>
<keyword evidence="2" id="KW-0812">Transmembrane</keyword>
<feature type="transmembrane region" description="Helical" evidence="2">
    <location>
        <begin position="647"/>
        <end position="673"/>
    </location>
</feature>
<dbReference type="EMBL" id="QZVS01000097">
    <property type="protein sequence ID" value="RJT84720.1"/>
    <property type="molecule type" value="Genomic_DNA"/>
</dbReference>
<gene>
    <name evidence="4" type="ORF">D6T64_21470</name>
</gene>
<comment type="caution">
    <text evidence="4">The sequence shown here is derived from an EMBL/GenBank/DDBJ whole genome shotgun (WGS) entry which is preliminary data.</text>
</comment>
<evidence type="ECO:0000313" key="5">
    <source>
        <dbReference type="Proteomes" id="UP000272015"/>
    </source>
</evidence>
<feature type="transmembrane region" description="Helical" evidence="2">
    <location>
        <begin position="100"/>
        <end position="121"/>
    </location>
</feature>